<evidence type="ECO:0000313" key="1">
    <source>
        <dbReference type="EMBL" id="RDX72901.1"/>
    </source>
</evidence>
<reference evidence="1" key="1">
    <citation type="submission" date="2018-05" db="EMBL/GenBank/DDBJ databases">
        <title>Draft genome of Mucuna pruriens seed.</title>
        <authorList>
            <person name="Nnadi N.E."/>
            <person name="Vos R."/>
            <person name="Hasami M.H."/>
            <person name="Devisetty U.K."/>
            <person name="Aguiy J.C."/>
        </authorList>
    </citation>
    <scope>NUCLEOTIDE SEQUENCE [LARGE SCALE GENOMIC DNA]</scope>
    <source>
        <strain evidence="1">JCA_2017</strain>
    </source>
</reference>
<organism evidence="1 2">
    <name type="scientific">Mucuna pruriens</name>
    <name type="common">Velvet bean</name>
    <name type="synonym">Dolichos pruriens</name>
    <dbReference type="NCBI Taxonomy" id="157652"/>
    <lineage>
        <taxon>Eukaryota</taxon>
        <taxon>Viridiplantae</taxon>
        <taxon>Streptophyta</taxon>
        <taxon>Embryophyta</taxon>
        <taxon>Tracheophyta</taxon>
        <taxon>Spermatophyta</taxon>
        <taxon>Magnoliopsida</taxon>
        <taxon>eudicotyledons</taxon>
        <taxon>Gunneridae</taxon>
        <taxon>Pentapetalae</taxon>
        <taxon>rosids</taxon>
        <taxon>fabids</taxon>
        <taxon>Fabales</taxon>
        <taxon>Fabaceae</taxon>
        <taxon>Papilionoideae</taxon>
        <taxon>50 kb inversion clade</taxon>
        <taxon>NPAAA clade</taxon>
        <taxon>indigoferoid/millettioid clade</taxon>
        <taxon>Phaseoleae</taxon>
        <taxon>Mucuna</taxon>
    </lineage>
</organism>
<gene>
    <name evidence="1" type="ORF">CR513_47557</name>
</gene>
<sequence>MTIFGGVVVNTSSFVKTKPVVLWLSSLVSGEHLELCENDVCCVVVDFVRLMLAYSISSPTRWDGEAKQLLFVGRITLIKSMLQALSTYVTQPICYQNLYTILLTIIVRTLYGKILISLKIHMEFWSSICPPKSHGGLGIRR</sequence>
<dbReference type="EMBL" id="QJKJ01010718">
    <property type="protein sequence ID" value="RDX72901.1"/>
    <property type="molecule type" value="Genomic_DNA"/>
</dbReference>
<comment type="caution">
    <text evidence="1">The sequence shown here is derived from an EMBL/GenBank/DDBJ whole genome shotgun (WGS) entry which is preliminary data.</text>
</comment>
<evidence type="ECO:0000313" key="2">
    <source>
        <dbReference type="Proteomes" id="UP000257109"/>
    </source>
</evidence>
<proteinExistence type="predicted"/>
<accession>A0A371F3M6</accession>
<dbReference type="AlphaFoldDB" id="A0A371F3M6"/>
<keyword evidence="2" id="KW-1185">Reference proteome</keyword>
<feature type="non-terminal residue" evidence="1">
    <location>
        <position position="1"/>
    </location>
</feature>
<protein>
    <submittedName>
        <fullName evidence="1">Uncharacterized protein</fullName>
    </submittedName>
</protein>
<dbReference type="Proteomes" id="UP000257109">
    <property type="component" value="Unassembled WGS sequence"/>
</dbReference>
<name>A0A371F3M6_MUCPR</name>